<comment type="similarity">
    <text evidence="1 3">Belongs to the thiolase-like superfamily. Beta-ketoacyl-ACP synthases family.</text>
</comment>
<feature type="domain" description="Ketosynthase family 3 (KS3)" evidence="4">
    <location>
        <begin position="1"/>
        <end position="370"/>
    </location>
</feature>
<name>A0ABP4X003_9ACTN</name>
<dbReference type="PROSITE" id="PS00606">
    <property type="entry name" value="KS3_1"/>
    <property type="match status" value="1"/>
</dbReference>
<comment type="caution">
    <text evidence="5">The sequence shown here is derived from an EMBL/GenBank/DDBJ whole genome shotgun (WGS) entry which is preliminary data.</text>
</comment>
<accession>A0ABP4X003</accession>
<protein>
    <submittedName>
        <fullName evidence="5">Beta-ketoacyl-[acyl-carrier-protein] synthase family protein</fullName>
    </submittedName>
</protein>
<dbReference type="SMART" id="SM00825">
    <property type="entry name" value="PKS_KS"/>
    <property type="match status" value="1"/>
</dbReference>
<dbReference type="PANTHER" id="PTHR11712:SF347">
    <property type="entry name" value="BETA KETOACYL-ACYL CARRIER PROTEIN SYNTHASE"/>
    <property type="match status" value="1"/>
</dbReference>
<evidence type="ECO:0000313" key="6">
    <source>
        <dbReference type="Proteomes" id="UP001500655"/>
    </source>
</evidence>
<dbReference type="InterPro" id="IPR018201">
    <property type="entry name" value="Ketoacyl_synth_AS"/>
</dbReference>
<evidence type="ECO:0000313" key="5">
    <source>
        <dbReference type="EMBL" id="GAA1767073.1"/>
    </source>
</evidence>
<dbReference type="EMBL" id="BAAALS010000023">
    <property type="protein sequence ID" value="GAA1767073.1"/>
    <property type="molecule type" value="Genomic_DNA"/>
</dbReference>
<dbReference type="SUPFAM" id="SSF53901">
    <property type="entry name" value="Thiolase-like"/>
    <property type="match status" value="2"/>
</dbReference>
<dbReference type="Pfam" id="PF02801">
    <property type="entry name" value="Ketoacyl-synt_C"/>
    <property type="match status" value="1"/>
</dbReference>
<dbReference type="RefSeq" id="WP_344084849.1">
    <property type="nucleotide sequence ID" value="NZ_BAAALS010000023.1"/>
</dbReference>
<dbReference type="InterPro" id="IPR014030">
    <property type="entry name" value="Ketoacyl_synth_N"/>
</dbReference>
<reference evidence="6" key="1">
    <citation type="journal article" date="2019" name="Int. J. Syst. Evol. Microbiol.">
        <title>The Global Catalogue of Microorganisms (GCM) 10K type strain sequencing project: providing services to taxonomists for standard genome sequencing and annotation.</title>
        <authorList>
            <consortium name="The Broad Institute Genomics Platform"/>
            <consortium name="The Broad Institute Genome Sequencing Center for Infectious Disease"/>
            <person name="Wu L."/>
            <person name="Ma J."/>
        </authorList>
    </citation>
    <scope>NUCLEOTIDE SEQUENCE [LARGE SCALE GENOMIC DNA]</scope>
    <source>
        <strain evidence="6">JCM 13249</strain>
    </source>
</reference>
<dbReference type="Gene3D" id="3.40.47.10">
    <property type="match status" value="1"/>
</dbReference>
<evidence type="ECO:0000256" key="1">
    <source>
        <dbReference type="ARBA" id="ARBA00008467"/>
    </source>
</evidence>
<sequence length="371" mass="37505">MSVLIASSVLRTCLGDGPQTFAALLAGRDGRSPLRPGYPQQLRVAYGYQVDGPAGPYAASRWLADCARRAVAAAGVDTRNVRLACLVGTGLRELSTVEATAGEDLAGVPAHRLHFADAVRAAVPGVGDVVTIANACSASGHALALAQDMVELGDADAVLVCGTDAMTTSMLAMIGRVVDEPTERVRPFDRDRHGVLLGEGAAAVVVVPDHGRPALGRLLATGLSCDAHHETAPSPEGIVRAMRDALTRAGARPADVGLVLAHGTGTALNEPAECAALCEVLLAGGADPLVTGVKGAVGHMSGTAALANLDVALRCLATGSVPPTVGLRVPLAEAAGLRLVREEPAPLPPGLVQIDAFGFGGVNAVTLVGAP</sequence>
<gene>
    <name evidence="5" type="ORF">GCM10009681_42700</name>
</gene>
<dbReference type="PROSITE" id="PS52004">
    <property type="entry name" value="KS3_2"/>
    <property type="match status" value="1"/>
</dbReference>
<dbReference type="InterPro" id="IPR016039">
    <property type="entry name" value="Thiolase-like"/>
</dbReference>
<dbReference type="Pfam" id="PF00109">
    <property type="entry name" value="ketoacyl-synt"/>
    <property type="match status" value="1"/>
</dbReference>
<evidence type="ECO:0000256" key="2">
    <source>
        <dbReference type="ARBA" id="ARBA00022679"/>
    </source>
</evidence>
<organism evidence="5 6">
    <name type="scientific">Luedemannella helvata</name>
    <dbReference type="NCBI Taxonomy" id="349315"/>
    <lineage>
        <taxon>Bacteria</taxon>
        <taxon>Bacillati</taxon>
        <taxon>Actinomycetota</taxon>
        <taxon>Actinomycetes</taxon>
        <taxon>Micromonosporales</taxon>
        <taxon>Micromonosporaceae</taxon>
        <taxon>Luedemannella</taxon>
    </lineage>
</organism>
<dbReference type="InterPro" id="IPR000794">
    <property type="entry name" value="Beta-ketoacyl_synthase"/>
</dbReference>
<keyword evidence="2 3" id="KW-0808">Transferase</keyword>
<evidence type="ECO:0000259" key="4">
    <source>
        <dbReference type="PROSITE" id="PS52004"/>
    </source>
</evidence>
<dbReference type="PANTHER" id="PTHR11712">
    <property type="entry name" value="POLYKETIDE SYNTHASE-RELATED"/>
    <property type="match status" value="1"/>
</dbReference>
<evidence type="ECO:0000256" key="3">
    <source>
        <dbReference type="RuleBase" id="RU003694"/>
    </source>
</evidence>
<keyword evidence="6" id="KW-1185">Reference proteome</keyword>
<proteinExistence type="inferred from homology"/>
<dbReference type="Proteomes" id="UP001500655">
    <property type="component" value="Unassembled WGS sequence"/>
</dbReference>
<dbReference type="InterPro" id="IPR014031">
    <property type="entry name" value="Ketoacyl_synth_C"/>
</dbReference>
<dbReference type="InterPro" id="IPR020841">
    <property type="entry name" value="PKS_Beta-ketoAc_synthase_dom"/>
</dbReference>